<protein>
    <recommendedName>
        <fullName evidence="1">CHAD domain-containing protein</fullName>
    </recommendedName>
</protein>
<evidence type="ECO:0000259" key="1">
    <source>
        <dbReference type="PROSITE" id="PS51708"/>
    </source>
</evidence>
<reference evidence="2 3" key="1">
    <citation type="submission" date="2016-11" db="EMBL/GenBank/DDBJ databases">
        <title>Gramella sp. LPB0144 isolated from marine environment.</title>
        <authorList>
            <person name="Kim E."/>
            <person name="Yi H."/>
        </authorList>
    </citation>
    <scope>NUCLEOTIDE SEQUENCE [LARGE SCALE GENOMIC DNA]</scope>
    <source>
        <strain evidence="2 3">LPB0144</strain>
    </source>
</reference>
<evidence type="ECO:0000313" key="3">
    <source>
        <dbReference type="Proteomes" id="UP000182510"/>
    </source>
</evidence>
<dbReference type="Gene3D" id="1.40.20.10">
    <property type="entry name" value="CHAD domain"/>
    <property type="match status" value="1"/>
</dbReference>
<gene>
    <name evidence="2" type="ORF">LPB144_00930</name>
</gene>
<dbReference type="InterPro" id="IPR038186">
    <property type="entry name" value="CHAD_dom_sf"/>
</dbReference>
<dbReference type="PROSITE" id="PS51708">
    <property type="entry name" value="CHAD"/>
    <property type="match status" value="1"/>
</dbReference>
<dbReference type="InterPro" id="IPR007899">
    <property type="entry name" value="CHAD_dom"/>
</dbReference>
<dbReference type="STRING" id="1913577.LPB144_00930"/>
<dbReference type="Pfam" id="PF05235">
    <property type="entry name" value="CHAD"/>
    <property type="match status" value="1"/>
</dbReference>
<dbReference type="SMART" id="SM00880">
    <property type="entry name" value="CHAD"/>
    <property type="match status" value="1"/>
</dbReference>
<feature type="domain" description="CHAD" evidence="1">
    <location>
        <begin position="8"/>
        <end position="282"/>
    </location>
</feature>
<dbReference type="KEGG" id="grl:LPB144_00930"/>
<accession>A0A1L3J1Q7</accession>
<organism evidence="2 3">
    <name type="scientific">Christiangramia salexigens</name>
    <dbReference type="NCBI Taxonomy" id="1913577"/>
    <lineage>
        <taxon>Bacteria</taxon>
        <taxon>Pseudomonadati</taxon>
        <taxon>Bacteroidota</taxon>
        <taxon>Flavobacteriia</taxon>
        <taxon>Flavobacteriales</taxon>
        <taxon>Flavobacteriaceae</taxon>
        <taxon>Christiangramia</taxon>
    </lineage>
</organism>
<dbReference type="EMBL" id="CP018153">
    <property type="protein sequence ID" value="APG59055.1"/>
    <property type="molecule type" value="Genomic_DNA"/>
</dbReference>
<dbReference type="OrthoDB" id="9810907at2"/>
<dbReference type="RefSeq" id="WP_072551710.1">
    <property type="nucleotide sequence ID" value="NZ_CP018153.1"/>
</dbReference>
<dbReference type="AlphaFoldDB" id="A0A1L3J1Q7"/>
<proteinExistence type="predicted"/>
<dbReference type="Proteomes" id="UP000182510">
    <property type="component" value="Chromosome"/>
</dbReference>
<name>A0A1L3J1Q7_9FLAO</name>
<dbReference type="PANTHER" id="PTHR39339:SF1">
    <property type="entry name" value="CHAD DOMAIN-CONTAINING PROTEIN"/>
    <property type="match status" value="1"/>
</dbReference>
<sequence length="298" mass="35428">MEYRFDRFLSLEENAQFILREEINACLSSLDEMKVHDAVHEIRKRLKKIRALARLFRGEFGEAKFRSINNYFKEIGNDLSEIRDLTAHIETLELLKRTYGPTLNLDFFIPLNENIEAHRIAKVKEMMARDFFSKELRFRLNIALDNLNNWSLSSSDINIILPGIKKVYARGKKNLKRSYLTPDKTNFHNWRKRTKYLWYQTLLLEDIWPGFFKSMESEIHELADLLGTDHDLMVLHEKINDQKFYFTYNSQKALILEMIKRSSSELRQKAKTKGQFIYAETPGNFIKRIKIYADIGWN</sequence>
<evidence type="ECO:0000313" key="2">
    <source>
        <dbReference type="EMBL" id="APG59055.1"/>
    </source>
</evidence>
<keyword evidence="3" id="KW-1185">Reference proteome</keyword>
<dbReference type="PANTHER" id="PTHR39339">
    <property type="entry name" value="SLR1444 PROTEIN"/>
    <property type="match status" value="1"/>
</dbReference>